<dbReference type="InterPro" id="IPR008258">
    <property type="entry name" value="Transglycosylase_SLT_dom_1"/>
</dbReference>
<evidence type="ECO:0000256" key="3">
    <source>
        <dbReference type="ARBA" id="ARBA00022729"/>
    </source>
</evidence>
<accession>A0A1W6NWT3</accession>
<dbReference type="Gene3D" id="1.10.530.10">
    <property type="match status" value="1"/>
</dbReference>
<evidence type="ECO:0000256" key="2">
    <source>
        <dbReference type="ARBA" id="ARBA00009387"/>
    </source>
</evidence>
<keyword evidence="6" id="KW-1185">Reference proteome</keyword>
<keyword evidence="3" id="KW-0732">Signal</keyword>
<evidence type="ECO:0000259" key="4">
    <source>
        <dbReference type="Pfam" id="PF01464"/>
    </source>
</evidence>
<feature type="domain" description="Transglycosylase SLT" evidence="4">
    <location>
        <begin position="513"/>
        <end position="614"/>
    </location>
</feature>
<dbReference type="PANTHER" id="PTHR37423:SF2">
    <property type="entry name" value="MEMBRANE-BOUND LYTIC MUREIN TRANSGLYCOSYLASE C"/>
    <property type="match status" value="1"/>
</dbReference>
<dbReference type="EC" id="3.2.1.-" evidence="5"/>
<evidence type="ECO:0000256" key="1">
    <source>
        <dbReference type="ARBA" id="ARBA00007734"/>
    </source>
</evidence>
<dbReference type="InterPro" id="IPR000189">
    <property type="entry name" value="Transglyc_AS"/>
</dbReference>
<dbReference type="SUPFAM" id="SSF53955">
    <property type="entry name" value="Lysozyme-like"/>
    <property type="match status" value="1"/>
</dbReference>
<dbReference type="SUPFAM" id="SSF48435">
    <property type="entry name" value="Bacterial muramidases"/>
    <property type="match status" value="1"/>
</dbReference>
<name>A0A1W6NWT3_9RHOB</name>
<dbReference type="KEGG" id="kro:BVG79_00336"/>
<dbReference type="CDD" id="cd13401">
    <property type="entry name" value="Slt70-like"/>
    <property type="match status" value="1"/>
</dbReference>
<dbReference type="Pfam" id="PF01464">
    <property type="entry name" value="SLT"/>
    <property type="match status" value="1"/>
</dbReference>
<keyword evidence="5" id="KW-0326">Glycosidase</keyword>
<comment type="similarity">
    <text evidence="2">Belongs to the virb1 family.</text>
</comment>
<evidence type="ECO:0000313" key="6">
    <source>
        <dbReference type="Proteomes" id="UP000242447"/>
    </source>
</evidence>
<protein>
    <submittedName>
        <fullName evidence="5">Soluble lytic murein transglycosylase</fullName>
        <ecNumber evidence="5">3.2.1.-</ecNumber>
    </submittedName>
</protein>
<dbReference type="GO" id="GO:0042597">
    <property type="term" value="C:periplasmic space"/>
    <property type="evidence" value="ECO:0007669"/>
    <property type="project" value="InterPro"/>
</dbReference>
<organism evidence="5 6">
    <name type="scientific">Ketogulonicigenium robustum</name>
    <dbReference type="NCBI Taxonomy" id="92947"/>
    <lineage>
        <taxon>Bacteria</taxon>
        <taxon>Pseudomonadati</taxon>
        <taxon>Pseudomonadota</taxon>
        <taxon>Alphaproteobacteria</taxon>
        <taxon>Rhodobacterales</taxon>
        <taxon>Roseobacteraceae</taxon>
        <taxon>Ketogulonicigenium</taxon>
    </lineage>
</organism>
<dbReference type="GO" id="GO:0000270">
    <property type="term" value="P:peptidoglycan metabolic process"/>
    <property type="evidence" value="ECO:0007669"/>
    <property type="project" value="InterPro"/>
</dbReference>
<comment type="similarity">
    <text evidence="1">Belongs to the transglycosylase Slt family.</text>
</comment>
<reference evidence="5 6" key="1">
    <citation type="submission" date="2017-02" db="EMBL/GenBank/DDBJ databases">
        <title>Ketogulonicigenium robustum SPU B003 Genome sequencing and assembly.</title>
        <authorList>
            <person name="Li Y."/>
            <person name="Liu L."/>
            <person name="Wang C."/>
            <person name="Zhang M."/>
            <person name="Zhang T."/>
            <person name="Zhang Y."/>
        </authorList>
    </citation>
    <scope>NUCLEOTIDE SEQUENCE [LARGE SCALE GENOMIC DNA]</scope>
    <source>
        <strain evidence="5 6">SPU_B003</strain>
    </source>
</reference>
<dbReference type="AlphaFoldDB" id="A0A1W6NWT3"/>
<dbReference type="EMBL" id="CP019937">
    <property type="protein sequence ID" value="ARO13692.1"/>
    <property type="molecule type" value="Genomic_DNA"/>
</dbReference>
<dbReference type="Gene3D" id="1.25.20.10">
    <property type="entry name" value="Bacterial muramidases"/>
    <property type="match status" value="1"/>
</dbReference>
<dbReference type="STRING" id="92947.BVG79_00336"/>
<dbReference type="GO" id="GO:0004553">
    <property type="term" value="F:hydrolase activity, hydrolyzing O-glycosyl compounds"/>
    <property type="evidence" value="ECO:0007669"/>
    <property type="project" value="InterPro"/>
</dbReference>
<dbReference type="GO" id="GO:0008933">
    <property type="term" value="F:peptidoglycan lytic transglycosylase activity"/>
    <property type="evidence" value="ECO:0007669"/>
    <property type="project" value="InterPro"/>
</dbReference>
<evidence type="ECO:0000313" key="5">
    <source>
        <dbReference type="EMBL" id="ARO13692.1"/>
    </source>
</evidence>
<dbReference type="InterPro" id="IPR023346">
    <property type="entry name" value="Lysozyme-like_dom_sf"/>
</dbReference>
<proteinExistence type="inferred from homology"/>
<dbReference type="InterPro" id="IPR008939">
    <property type="entry name" value="Lytic_TGlycosylase_superhlx_U"/>
</dbReference>
<dbReference type="Proteomes" id="UP000242447">
    <property type="component" value="Chromosome"/>
</dbReference>
<dbReference type="PROSITE" id="PS00922">
    <property type="entry name" value="TRANSGLYCOSYLASE"/>
    <property type="match status" value="1"/>
</dbReference>
<sequence length="689" mass="74527">MRPIAKFVSCLQEGRGYLGGAMRQIIGKTLLVLAVALAVPAVAQAQQHAFAAANSAADRGDWLQATVLAAPQGRVAVDLVTWQRLRAGEGSFAEASAFLDTHPDWPAADSLRAAAEKAMTHRDAAADIVAFFATRPPLTGEGAVRYAAALTEMGRPAEAQTALTAAWVGLGLDDAGEAAMLVAYGQQLIPQAWARVDAMLWRWRVSDAQRLLPLLDDDHRKLANARIALIRNQPTQDQAVLDVPDALRADPGLAYDRFNRMADRGDYSEAIGLLEARSHSAAALGQPFRWASWRGQLARWLMREGRTDDAYALAARHHLTPDNADMLADLEWVAGYVALRKMDDPARAAGHFARVAEVSSGPISSSRAAYWQGRAAQALGEDAVPYFTTAAQNQTAFYGLLGAEEIGAPLDPALAGREDFGDWRQGAFLHNDLTRAMLILLAAGDRGKAVLFGVKLGQTLPREDLGQLGAMLSEMDEPFLAVLIGKAAAERGVILPSIYYPVHPLVQLDLPTAPELALSIARRESEFNPVVGSPVGALGLMQLMPGTAEEMARAIGEDFDRARLTSDWQYNARLGSRYLADLEERFGQSPVLIAVGYNAGPGRVLQWIGTRGDPRDDGVDVVDWIESIPFTETRNYVMRVTESIPVYHARLGAGGDGDVPVTFTALLHGTKPVPRPPLRPASYAEMRQE</sequence>
<dbReference type="PANTHER" id="PTHR37423">
    <property type="entry name" value="SOLUBLE LYTIC MUREIN TRANSGLYCOSYLASE-RELATED"/>
    <property type="match status" value="1"/>
</dbReference>
<gene>
    <name evidence="5" type="primary">slt</name>
    <name evidence="5" type="ORF">BVG79_00336</name>
</gene>
<dbReference type="GO" id="GO:0016020">
    <property type="term" value="C:membrane"/>
    <property type="evidence" value="ECO:0007669"/>
    <property type="project" value="InterPro"/>
</dbReference>
<keyword evidence="5" id="KW-0378">Hydrolase</keyword>